<name>A0A1A9Z5D5_GLOPL</name>
<dbReference type="STRING" id="7398.A0A1A9Z5D5"/>
<dbReference type="InterPro" id="IPR011009">
    <property type="entry name" value="Kinase-like_dom_sf"/>
</dbReference>
<dbReference type="GO" id="GO:0005524">
    <property type="term" value="F:ATP binding"/>
    <property type="evidence" value="ECO:0007669"/>
    <property type="project" value="InterPro"/>
</dbReference>
<reference evidence="3" key="1">
    <citation type="submission" date="2014-03" db="EMBL/GenBank/DDBJ databases">
        <authorList>
            <person name="Aksoy S."/>
            <person name="Warren W."/>
            <person name="Wilson R.K."/>
        </authorList>
    </citation>
    <scope>NUCLEOTIDE SEQUENCE [LARGE SCALE GENOMIC DNA]</scope>
    <source>
        <strain evidence="3">IAEA</strain>
    </source>
</reference>
<dbReference type="GO" id="GO:0004672">
    <property type="term" value="F:protein kinase activity"/>
    <property type="evidence" value="ECO:0007669"/>
    <property type="project" value="InterPro"/>
</dbReference>
<protein>
    <recommendedName>
        <fullName evidence="1">Protein kinase domain-containing protein</fullName>
    </recommendedName>
</protein>
<feature type="domain" description="Protein kinase" evidence="1">
    <location>
        <begin position="1"/>
        <end position="205"/>
    </location>
</feature>
<proteinExistence type="predicted"/>
<sequence>MKSTIMEHIFGFLHHSAAGAACSNWRHALFIRELKRRNQMHFAKECLSDRLPPAKYLLKYQGLCRNYYLDEVTFGQIKDLTGYIGQSAVEITFNNVAIGDKQFYAFMRLITHLVSFELSHAVHRYLCPQNLAKLSIKHEFYNSQAANMLPTEENGHFPNKGCTYMASEIFTKANKDGHGRAVDIWSVGCVVVEMASGKYNERELT</sequence>
<dbReference type="EnsemblMetazoa" id="GPAI004387-RA">
    <property type="protein sequence ID" value="GPAI004387-PA"/>
    <property type="gene ID" value="GPAI004387"/>
</dbReference>
<dbReference type="InterPro" id="IPR000719">
    <property type="entry name" value="Prot_kinase_dom"/>
</dbReference>
<keyword evidence="3" id="KW-1185">Reference proteome</keyword>
<dbReference type="Gene3D" id="1.10.510.10">
    <property type="entry name" value="Transferase(Phosphotransferase) domain 1"/>
    <property type="match status" value="1"/>
</dbReference>
<dbReference type="SUPFAM" id="SSF56112">
    <property type="entry name" value="Protein kinase-like (PK-like)"/>
    <property type="match status" value="1"/>
</dbReference>
<evidence type="ECO:0000313" key="3">
    <source>
        <dbReference type="Proteomes" id="UP000092445"/>
    </source>
</evidence>
<dbReference type="Proteomes" id="UP000092445">
    <property type="component" value="Unassembled WGS sequence"/>
</dbReference>
<evidence type="ECO:0000259" key="1">
    <source>
        <dbReference type="PROSITE" id="PS50011"/>
    </source>
</evidence>
<dbReference type="PROSITE" id="PS51257">
    <property type="entry name" value="PROKAR_LIPOPROTEIN"/>
    <property type="match status" value="1"/>
</dbReference>
<evidence type="ECO:0000313" key="2">
    <source>
        <dbReference type="EnsemblMetazoa" id="GPAI004387-PA"/>
    </source>
</evidence>
<dbReference type="VEuPathDB" id="VectorBase:GPAI004387"/>
<dbReference type="AlphaFoldDB" id="A0A1A9Z5D5"/>
<reference evidence="2" key="2">
    <citation type="submission" date="2020-05" db="UniProtKB">
        <authorList>
            <consortium name="EnsemblMetazoa"/>
        </authorList>
    </citation>
    <scope>IDENTIFICATION</scope>
    <source>
        <strain evidence="2">IAEA</strain>
    </source>
</reference>
<organism evidence="2 3">
    <name type="scientific">Glossina pallidipes</name>
    <name type="common">Tsetse fly</name>
    <dbReference type="NCBI Taxonomy" id="7398"/>
    <lineage>
        <taxon>Eukaryota</taxon>
        <taxon>Metazoa</taxon>
        <taxon>Ecdysozoa</taxon>
        <taxon>Arthropoda</taxon>
        <taxon>Hexapoda</taxon>
        <taxon>Insecta</taxon>
        <taxon>Pterygota</taxon>
        <taxon>Neoptera</taxon>
        <taxon>Endopterygota</taxon>
        <taxon>Diptera</taxon>
        <taxon>Brachycera</taxon>
        <taxon>Muscomorpha</taxon>
        <taxon>Hippoboscoidea</taxon>
        <taxon>Glossinidae</taxon>
        <taxon>Glossina</taxon>
    </lineage>
</organism>
<dbReference type="PROSITE" id="PS50011">
    <property type="entry name" value="PROTEIN_KINASE_DOM"/>
    <property type="match status" value="1"/>
</dbReference>
<accession>A0A1A9Z5D5</accession>